<gene>
    <name evidence="3" type="ORF">A2738_00545</name>
</gene>
<evidence type="ECO:0000313" key="3">
    <source>
        <dbReference type="EMBL" id="OGI68363.1"/>
    </source>
</evidence>
<dbReference type="Pfam" id="PF01541">
    <property type="entry name" value="GIY-YIG"/>
    <property type="match status" value="1"/>
</dbReference>
<dbReference type="InterPro" id="IPR035901">
    <property type="entry name" value="GIY-YIG_endonuc_sf"/>
</dbReference>
<evidence type="ECO:0000313" key="4">
    <source>
        <dbReference type="Proteomes" id="UP000178235"/>
    </source>
</evidence>
<dbReference type="PANTHER" id="PTHR34477">
    <property type="entry name" value="UPF0213 PROTEIN YHBQ"/>
    <property type="match status" value="1"/>
</dbReference>
<dbReference type="AlphaFoldDB" id="A0A1F6VFD1"/>
<evidence type="ECO:0000259" key="2">
    <source>
        <dbReference type="PROSITE" id="PS50164"/>
    </source>
</evidence>
<dbReference type="InterPro" id="IPR000305">
    <property type="entry name" value="GIY-YIG_endonuc"/>
</dbReference>
<name>A0A1F6VFD1_9BACT</name>
<feature type="domain" description="GIY-YIG" evidence="2">
    <location>
        <begin position="1"/>
        <end position="82"/>
    </location>
</feature>
<dbReference type="Proteomes" id="UP000178235">
    <property type="component" value="Unassembled WGS sequence"/>
</dbReference>
<protein>
    <recommendedName>
        <fullName evidence="2">GIY-YIG domain-containing protein</fullName>
    </recommendedName>
</protein>
<dbReference type="Gene3D" id="3.40.1440.10">
    <property type="entry name" value="GIY-YIG endonuclease"/>
    <property type="match status" value="1"/>
</dbReference>
<proteinExistence type="inferred from homology"/>
<evidence type="ECO:0000256" key="1">
    <source>
        <dbReference type="ARBA" id="ARBA00007435"/>
    </source>
</evidence>
<dbReference type="InterPro" id="IPR050190">
    <property type="entry name" value="UPF0213_domain"/>
</dbReference>
<accession>A0A1F6VFD1</accession>
<dbReference type="PANTHER" id="PTHR34477:SF1">
    <property type="entry name" value="UPF0213 PROTEIN YHBQ"/>
    <property type="match status" value="1"/>
</dbReference>
<dbReference type="SUPFAM" id="SSF82771">
    <property type="entry name" value="GIY-YIG endonuclease"/>
    <property type="match status" value="1"/>
</dbReference>
<dbReference type="EMBL" id="MFTS01000003">
    <property type="protein sequence ID" value="OGI68363.1"/>
    <property type="molecule type" value="Genomic_DNA"/>
</dbReference>
<sequence>MHYVYVLKSVILGELYIGQTNDLKRRFVEHNDKKNISTRYKAPFKLVYYEAYTSKSDAKHREQMLKRFSGSMTHLKKRIKNSIVEV</sequence>
<reference evidence="3 4" key="1">
    <citation type="journal article" date="2016" name="Nat. Commun.">
        <title>Thousands of microbial genomes shed light on interconnected biogeochemical processes in an aquifer system.</title>
        <authorList>
            <person name="Anantharaman K."/>
            <person name="Brown C.T."/>
            <person name="Hug L.A."/>
            <person name="Sharon I."/>
            <person name="Castelle C.J."/>
            <person name="Probst A.J."/>
            <person name="Thomas B.C."/>
            <person name="Singh A."/>
            <person name="Wilkins M.J."/>
            <person name="Karaoz U."/>
            <person name="Brodie E.L."/>
            <person name="Williams K.H."/>
            <person name="Hubbard S.S."/>
            <person name="Banfield J.F."/>
        </authorList>
    </citation>
    <scope>NUCLEOTIDE SEQUENCE [LARGE SCALE GENOMIC DNA]</scope>
</reference>
<comment type="similarity">
    <text evidence="1">Belongs to the UPF0213 family.</text>
</comment>
<comment type="caution">
    <text evidence="3">The sequence shown here is derived from an EMBL/GenBank/DDBJ whole genome shotgun (WGS) entry which is preliminary data.</text>
</comment>
<organism evidence="3 4">
    <name type="scientific">Candidatus Nomurabacteria bacterium RIFCSPHIGHO2_01_FULL_42_15</name>
    <dbReference type="NCBI Taxonomy" id="1801742"/>
    <lineage>
        <taxon>Bacteria</taxon>
        <taxon>Candidatus Nomuraibacteriota</taxon>
    </lineage>
</organism>
<dbReference type="PROSITE" id="PS50164">
    <property type="entry name" value="GIY_YIG"/>
    <property type="match status" value="1"/>
</dbReference>